<dbReference type="STRING" id="1802389.A3C17_01355"/>
<comment type="caution">
    <text evidence="2">The sequence shown here is derived from an EMBL/GenBank/DDBJ whole genome shotgun (WGS) entry which is preliminary data.</text>
</comment>
<dbReference type="CDD" id="cd07344">
    <property type="entry name" value="M48_yhfN_like"/>
    <property type="match status" value="1"/>
</dbReference>
<dbReference type="InterPro" id="IPR053136">
    <property type="entry name" value="UTP_pyrophosphatase-like"/>
</dbReference>
<dbReference type="Proteomes" id="UP000177097">
    <property type="component" value="Unassembled WGS sequence"/>
</dbReference>
<gene>
    <name evidence="2" type="ORF">A3C17_01355</name>
</gene>
<dbReference type="InterPro" id="IPR002725">
    <property type="entry name" value="YgjP-like_metallopeptidase"/>
</dbReference>
<dbReference type="Gene3D" id="3.30.2010.10">
    <property type="entry name" value="Metalloproteases ('zincins'), catalytic domain"/>
    <property type="match status" value="1"/>
</dbReference>
<name>A0A1F7U006_9BACT</name>
<feature type="domain" description="YgjP-like metallopeptidase" evidence="1">
    <location>
        <begin position="7"/>
        <end position="149"/>
    </location>
</feature>
<reference evidence="2 3" key="1">
    <citation type="journal article" date="2016" name="Nat. Commun.">
        <title>Thousands of microbial genomes shed light on interconnected biogeochemical processes in an aquifer system.</title>
        <authorList>
            <person name="Anantharaman K."/>
            <person name="Brown C.T."/>
            <person name="Hug L.A."/>
            <person name="Sharon I."/>
            <person name="Castelle C.J."/>
            <person name="Probst A.J."/>
            <person name="Thomas B.C."/>
            <person name="Singh A."/>
            <person name="Wilkins M.J."/>
            <person name="Karaoz U."/>
            <person name="Brodie E.L."/>
            <person name="Williams K.H."/>
            <person name="Hubbard S.S."/>
            <person name="Banfield J.F."/>
        </authorList>
    </citation>
    <scope>NUCLEOTIDE SEQUENCE [LARGE SCALE GENOMIC DNA]</scope>
</reference>
<dbReference type="EMBL" id="MGDX01000017">
    <property type="protein sequence ID" value="OGL71138.1"/>
    <property type="molecule type" value="Genomic_DNA"/>
</dbReference>
<proteinExistence type="predicted"/>
<dbReference type="PANTHER" id="PTHR30399:SF1">
    <property type="entry name" value="UTP PYROPHOSPHATASE"/>
    <property type="match status" value="1"/>
</dbReference>
<dbReference type="Pfam" id="PF01863">
    <property type="entry name" value="YgjP-like"/>
    <property type="match status" value="1"/>
</dbReference>
<evidence type="ECO:0000313" key="2">
    <source>
        <dbReference type="EMBL" id="OGL71138.1"/>
    </source>
</evidence>
<organism evidence="2 3">
    <name type="scientific">Candidatus Uhrbacteria bacterium RIFCSPHIGHO2_02_FULL_53_13</name>
    <dbReference type="NCBI Taxonomy" id="1802389"/>
    <lineage>
        <taxon>Bacteria</taxon>
        <taxon>Candidatus Uhriibacteriota</taxon>
    </lineage>
</organism>
<evidence type="ECO:0000259" key="1">
    <source>
        <dbReference type="Pfam" id="PF01863"/>
    </source>
</evidence>
<sequence length="153" mass="17740">MTYLEHLGVRRRVIVTNERPSQLVSLSDTTLVLFVAAPLAAEASSVLARWQEREARRYLTARVRALSEKTGLMARRLSFRRQRSRWGSCNHCGDVSLNLGLMALPPELIDYVIIHELSHTKHMNHSKAFWREVQCHCPYAKRLDKALRKKRHP</sequence>
<protein>
    <recommendedName>
        <fullName evidence="1">YgjP-like metallopeptidase domain-containing protein</fullName>
    </recommendedName>
</protein>
<dbReference type="PANTHER" id="PTHR30399">
    <property type="entry name" value="UNCHARACTERIZED PROTEIN YGJP"/>
    <property type="match status" value="1"/>
</dbReference>
<evidence type="ECO:0000313" key="3">
    <source>
        <dbReference type="Proteomes" id="UP000177097"/>
    </source>
</evidence>
<dbReference type="AlphaFoldDB" id="A0A1F7U006"/>
<accession>A0A1F7U006</accession>